<keyword evidence="2" id="KW-1185">Reference proteome</keyword>
<dbReference type="KEGG" id="vg:64767101"/>
<dbReference type="RefSeq" id="YP_010059869.1">
    <property type="nucleotide sequence ID" value="NC_054727.1"/>
</dbReference>
<name>A0A514DE16_9CAUD</name>
<protein>
    <submittedName>
        <fullName evidence="1">Uncharacterized protein</fullName>
    </submittedName>
</protein>
<dbReference type="Proteomes" id="UP000316777">
    <property type="component" value="Segment"/>
</dbReference>
<dbReference type="GeneID" id="64767101"/>
<evidence type="ECO:0000313" key="2">
    <source>
        <dbReference type="Proteomes" id="UP000316777"/>
    </source>
</evidence>
<sequence>MSIGEEVAMLDIVTGEPTDAGYDAADAIELWLENHPGKHTPSRIARGVHIDTSQARAILCWLDEHVYVAATGNGCWRRYGARR</sequence>
<reference evidence="1 2" key="1">
    <citation type="submission" date="2019-05" db="EMBL/GenBank/DDBJ databases">
        <authorList>
            <person name="Pope W.H."/>
            <person name="Garlena R.A."/>
            <person name="Russell D.A."/>
            <person name="Jacobs-Sera D."/>
            <person name="Hatfull G.F."/>
        </authorList>
    </citation>
    <scope>NUCLEOTIDE SEQUENCE [LARGE SCALE GENOMIC DNA]</scope>
</reference>
<dbReference type="EMBL" id="MK937592">
    <property type="protein sequence ID" value="QDH91855.1"/>
    <property type="molecule type" value="Genomic_DNA"/>
</dbReference>
<evidence type="ECO:0000313" key="1">
    <source>
        <dbReference type="EMBL" id="QDH91855.1"/>
    </source>
</evidence>
<organism evidence="1 2">
    <name type="scientific">Mycobacterium phage Phrappuccino</name>
    <dbReference type="NCBI Taxonomy" id="2591223"/>
    <lineage>
        <taxon>Viruses</taxon>
        <taxon>Duplodnaviria</taxon>
        <taxon>Heunggongvirae</taxon>
        <taxon>Uroviricota</taxon>
        <taxon>Caudoviricetes</taxon>
        <taxon>Phrappuccinovirus</taxon>
        <taxon>Phrappuccinovirus phrappuccino</taxon>
        <taxon>Phreappuccinovirus Phrappuccino</taxon>
    </lineage>
</organism>
<accession>A0A514DE16</accession>
<gene>
    <name evidence="1" type="primary">180</name>
    <name evidence="1" type="ORF">SEA_PHRAPPUCCINO_180</name>
</gene>
<proteinExistence type="predicted"/>